<evidence type="ECO:0000313" key="2">
    <source>
        <dbReference type="EMBL" id="CAH0109765.1"/>
    </source>
</evidence>
<feature type="region of interest" description="Disordered" evidence="1">
    <location>
        <begin position="203"/>
        <end position="233"/>
    </location>
</feature>
<accession>A0A8J2WKR2</accession>
<name>A0A8J2WKR2_9CRUS</name>
<evidence type="ECO:0008006" key="4">
    <source>
        <dbReference type="Google" id="ProtNLM"/>
    </source>
</evidence>
<keyword evidence="3" id="KW-1185">Reference proteome</keyword>
<organism evidence="2 3">
    <name type="scientific">Daphnia galeata</name>
    <dbReference type="NCBI Taxonomy" id="27404"/>
    <lineage>
        <taxon>Eukaryota</taxon>
        <taxon>Metazoa</taxon>
        <taxon>Ecdysozoa</taxon>
        <taxon>Arthropoda</taxon>
        <taxon>Crustacea</taxon>
        <taxon>Branchiopoda</taxon>
        <taxon>Diplostraca</taxon>
        <taxon>Cladocera</taxon>
        <taxon>Anomopoda</taxon>
        <taxon>Daphniidae</taxon>
        <taxon>Daphnia</taxon>
    </lineage>
</organism>
<dbReference type="Proteomes" id="UP000789390">
    <property type="component" value="Unassembled WGS sequence"/>
</dbReference>
<dbReference type="SUPFAM" id="SSF53098">
    <property type="entry name" value="Ribonuclease H-like"/>
    <property type="match status" value="1"/>
</dbReference>
<gene>
    <name evidence="2" type="ORF">DGAL_LOCUS13250</name>
</gene>
<dbReference type="PANTHER" id="PTHR47501">
    <property type="entry name" value="TRANSPOSASE-RELATED"/>
    <property type="match status" value="1"/>
</dbReference>
<dbReference type="InterPro" id="IPR012337">
    <property type="entry name" value="RNaseH-like_sf"/>
</dbReference>
<dbReference type="EMBL" id="CAKKLH010000295">
    <property type="protein sequence ID" value="CAH0109765.1"/>
    <property type="molecule type" value="Genomic_DNA"/>
</dbReference>
<proteinExistence type="predicted"/>
<sequence length="590" mass="68499">MNEPDDEDLDEENNDPNTSQQNARSSTPSKKLSIPKEFFEYVGDSAAKNSSQYKCLFPGCAKKNDKSDKLMNTSRHNAKRHFLSHYPKSVPEHEKLWDDAVKKLTAGDRSTFTQSNFMSTEINKIITQEDLDNWVMDFIIVNVLPISIVEKPCFKKLERRQQLIDALGKCTDASTTIDAWTCRRRSYLCETIHSGSNFLKEFRESGEASTVPNYDDHQEEEEEDDDEEEEEEEEEMTYFVIGDIFNALISEENNNNHDPTLPQHRKCACHLLNLVAKADILKIKHQGFQHSRKTTLQKLQFLWNKQISSSLNADIIKQYLDQLLILKNDTRWNSEYQATNCIVRLLKKKNTEKRRLFKELKITPLTPNEEQFLQEYSRIIKHIADALDMLQGDKNIGLRFLLLTIAELKEKLQKLQDGTSITHCQPLITGLLDAIHFRFQSMFADNELLLATSLIHVLNSHGWKLTMKYVVLKLYLKESSSVSGDSTMILNPLMILVTGHYHQFQITVLRKNENMQRIFLPHWQKEMLGLLKWMRRYNVTLPSSAAVERLFSQGCLIFSPRRLQLTDDHFEMLLFLKEDFAHEFGLGVVT</sequence>
<feature type="compositionally biased region" description="Polar residues" evidence="1">
    <location>
        <begin position="18"/>
        <end position="30"/>
    </location>
</feature>
<evidence type="ECO:0000313" key="3">
    <source>
        <dbReference type="Proteomes" id="UP000789390"/>
    </source>
</evidence>
<feature type="compositionally biased region" description="Acidic residues" evidence="1">
    <location>
        <begin position="217"/>
        <end position="233"/>
    </location>
</feature>
<evidence type="ECO:0000256" key="1">
    <source>
        <dbReference type="SAM" id="MobiDB-lite"/>
    </source>
</evidence>
<dbReference type="AlphaFoldDB" id="A0A8J2WKR2"/>
<feature type="region of interest" description="Disordered" evidence="1">
    <location>
        <begin position="1"/>
        <end position="31"/>
    </location>
</feature>
<dbReference type="OrthoDB" id="6380091at2759"/>
<protein>
    <recommendedName>
        <fullName evidence="4">HAT C-terminal dimerisation domain-containing protein</fullName>
    </recommendedName>
</protein>
<comment type="caution">
    <text evidence="2">The sequence shown here is derived from an EMBL/GenBank/DDBJ whole genome shotgun (WGS) entry which is preliminary data.</text>
</comment>
<feature type="compositionally biased region" description="Acidic residues" evidence="1">
    <location>
        <begin position="1"/>
        <end position="14"/>
    </location>
</feature>
<reference evidence="2" key="1">
    <citation type="submission" date="2021-11" db="EMBL/GenBank/DDBJ databases">
        <authorList>
            <person name="Schell T."/>
        </authorList>
    </citation>
    <scope>NUCLEOTIDE SEQUENCE</scope>
    <source>
        <strain evidence="2">M5</strain>
    </source>
</reference>